<dbReference type="STRING" id="1121400.SAMN02746065_11878"/>
<comment type="similarity">
    <text evidence="2">Belongs to the 2H phosphoesterase superfamily. ThpR family.</text>
</comment>
<dbReference type="InterPro" id="IPR014051">
    <property type="entry name" value="Phosphoesterase_HXTX"/>
</dbReference>
<dbReference type="GO" id="GO:0008664">
    <property type="term" value="F:RNA 2',3'-cyclic 3'-phosphodiesterase activity"/>
    <property type="evidence" value="ECO:0007669"/>
    <property type="project" value="UniProtKB-EC"/>
</dbReference>
<dbReference type="PANTHER" id="PTHR35561:SF1">
    <property type="entry name" value="RNA 2',3'-CYCLIC PHOSPHODIESTERASE"/>
    <property type="match status" value="1"/>
</dbReference>
<sequence length="197" mass="22200">MKKTDNGNLIRAFIAIPIPENISLFLHKVQGEIRQEQVKASWVRAASMHLTLRFMGDVSKQEIKGIIRAMEETAATCRSFTVFAGGVGVFPGIRKARVIWSGVKGELDQLGLLHTTLEKNLEHQGFPGDKKRFAPHFTLGRFKNRVDSKILTNIIQRFQYVESDVCPVNAMVLFKSELKPSGAVHTPLFKAQFMDKF</sequence>
<keyword evidence="1 2" id="KW-0378">Hydrolase</keyword>
<comment type="catalytic activity">
    <reaction evidence="2">
        <text>a 3'-end 2',3'-cyclophospho-ribonucleotide-RNA + H2O = a 3'-end 2'-phospho-ribonucleotide-RNA + H(+)</text>
        <dbReference type="Rhea" id="RHEA:11828"/>
        <dbReference type="Rhea" id="RHEA-COMP:10464"/>
        <dbReference type="Rhea" id="RHEA-COMP:17353"/>
        <dbReference type="ChEBI" id="CHEBI:15377"/>
        <dbReference type="ChEBI" id="CHEBI:15378"/>
        <dbReference type="ChEBI" id="CHEBI:83064"/>
        <dbReference type="ChEBI" id="CHEBI:173113"/>
        <dbReference type="EC" id="3.1.4.58"/>
    </reaction>
</comment>
<dbReference type="HAMAP" id="MF_01940">
    <property type="entry name" value="RNA_CPDase"/>
    <property type="match status" value="1"/>
</dbReference>
<feature type="short sequence motif" description="HXTX 1" evidence="2">
    <location>
        <begin position="49"/>
        <end position="52"/>
    </location>
</feature>
<dbReference type="RefSeq" id="WP_170923862.1">
    <property type="nucleotide sequence ID" value="NZ_FWXY01000018.1"/>
</dbReference>
<organism evidence="4 5">
    <name type="scientific">Desulfocicer vacuolatum DSM 3385</name>
    <dbReference type="NCBI Taxonomy" id="1121400"/>
    <lineage>
        <taxon>Bacteria</taxon>
        <taxon>Pseudomonadati</taxon>
        <taxon>Thermodesulfobacteriota</taxon>
        <taxon>Desulfobacteria</taxon>
        <taxon>Desulfobacterales</taxon>
        <taxon>Desulfobacteraceae</taxon>
        <taxon>Desulfocicer</taxon>
    </lineage>
</organism>
<evidence type="ECO:0000256" key="1">
    <source>
        <dbReference type="ARBA" id="ARBA00022801"/>
    </source>
</evidence>
<evidence type="ECO:0000259" key="3">
    <source>
        <dbReference type="Pfam" id="PF02834"/>
    </source>
</evidence>
<dbReference type="SUPFAM" id="SSF55144">
    <property type="entry name" value="LigT-like"/>
    <property type="match status" value="1"/>
</dbReference>
<evidence type="ECO:0000256" key="2">
    <source>
        <dbReference type="HAMAP-Rule" id="MF_01940"/>
    </source>
</evidence>
<dbReference type="Gene3D" id="3.90.1140.10">
    <property type="entry name" value="Cyclic phosphodiesterase"/>
    <property type="match status" value="1"/>
</dbReference>
<proteinExistence type="inferred from homology"/>
<dbReference type="AlphaFoldDB" id="A0A1W2DL06"/>
<feature type="short sequence motif" description="HXTX 2" evidence="2">
    <location>
        <begin position="136"/>
        <end position="139"/>
    </location>
</feature>
<protein>
    <recommendedName>
        <fullName evidence="2">RNA 2',3'-cyclic phosphodiesterase</fullName>
        <shortName evidence="2">RNA 2',3'-CPDase</shortName>
        <ecNumber evidence="2">3.1.4.58</ecNumber>
    </recommendedName>
</protein>
<feature type="domain" description="Phosphoesterase HXTX" evidence="3">
    <location>
        <begin position="16"/>
        <end position="100"/>
    </location>
</feature>
<dbReference type="NCBIfam" id="TIGR02258">
    <property type="entry name" value="2_5_ligase"/>
    <property type="match status" value="1"/>
</dbReference>
<dbReference type="InterPro" id="IPR004175">
    <property type="entry name" value="RNA_CPDase"/>
</dbReference>
<gene>
    <name evidence="4" type="ORF">SAMN02746065_11878</name>
</gene>
<feature type="active site" description="Proton donor" evidence="2">
    <location>
        <position position="49"/>
    </location>
</feature>
<dbReference type="Pfam" id="PF02834">
    <property type="entry name" value="LigT_PEase"/>
    <property type="match status" value="2"/>
</dbReference>
<dbReference type="GO" id="GO:0016874">
    <property type="term" value="F:ligase activity"/>
    <property type="evidence" value="ECO:0007669"/>
    <property type="project" value="UniProtKB-KW"/>
</dbReference>
<accession>A0A1W2DL06</accession>
<dbReference type="PANTHER" id="PTHR35561">
    <property type="entry name" value="RNA 2',3'-CYCLIC PHOSPHODIESTERASE"/>
    <property type="match status" value="1"/>
</dbReference>
<feature type="domain" description="Phosphoesterase HXTX" evidence="3">
    <location>
        <begin position="108"/>
        <end position="183"/>
    </location>
</feature>
<dbReference type="EMBL" id="FWXY01000018">
    <property type="protein sequence ID" value="SMC98135.1"/>
    <property type="molecule type" value="Genomic_DNA"/>
</dbReference>
<dbReference type="InterPro" id="IPR009097">
    <property type="entry name" value="Cyclic_Pdiesterase"/>
</dbReference>
<evidence type="ECO:0000313" key="4">
    <source>
        <dbReference type="EMBL" id="SMC98135.1"/>
    </source>
</evidence>
<dbReference type="GO" id="GO:0004113">
    <property type="term" value="F:2',3'-cyclic-nucleotide 3'-phosphodiesterase activity"/>
    <property type="evidence" value="ECO:0007669"/>
    <property type="project" value="InterPro"/>
</dbReference>
<dbReference type="EC" id="3.1.4.58" evidence="2"/>
<comment type="function">
    <text evidence="2">Hydrolyzes RNA 2',3'-cyclic phosphodiester to an RNA 2'-phosphomonoester.</text>
</comment>
<reference evidence="4 5" key="1">
    <citation type="submission" date="2017-04" db="EMBL/GenBank/DDBJ databases">
        <authorList>
            <person name="Afonso C.L."/>
            <person name="Miller P.J."/>
            <person name="Scott M.A."/>
            <person name="Spackman E."/>
            <person name="Goraichik I."/>
            <person name="Dimitrov K.M."/>
            <person name="Suarez D.L."/>
            <person name="Swayne D.E."/>
        </authorList>
    </citation>
    <scope>NUCLEOTIDE SEQUENCE [LARGE SCALE GENOMIC DNA]</scope>
    <source>
        <strain evidence="4 5">DSM 3385</strain>
    </source>
</reference>
<dbReference type="Proteomes" id="UP000192418">
    <property type="component" value="Unassembled WGS sequence"/>
</dbReference>
<name>A0A1W2DL06_9BACT</name>
<keyword evidence="5" id="KW-1185">Reference proteome</keyword>
<keyword evidence="4" id="KW-0436">Ligase</keyword>
<evidence type="ECO:0000313" key="5">
    <source>
        <dbReference type="Proteomes" id="UP000192418"/>
    </source>
</evidence>
<feature type="active site" description="Proton acceptor" evidence="2">
    <location>
        <position position="136"/>
    </location>
</feature>